<feature type="compositionally biased region" description="Polar residues" evidence="2">
    <location>
        <begin position="141"/>
        <end position="170"/>
    </location>
</feature>
<proteinExistence type="predicted"/>
<dbReference type="AlphaFoldDB" id="A0A9P9WIQ3"/>
<protein>
    <recommendedName>
        <fullName evidence="3">RRM domain-containing protein</fullName>
    </recommendedName>
</protein>
<keyword evidence="5" id="KW-1185">Reference proteome</keyword>
<organism evidence="4 5">
    <name type="scientific">Neoarthrinium moseri</name>
    <dbReference type="NCBI Taxonomy" id="1658444"/>
    <lineage>
        <taxon>Eukaryota</taxon>
        <taxon>Fungi</taxon>
        <taxon>Dikarya</taxon>
        <taxon>Ascomycota</taxon>
        <taxon>Pezizomycotina</taxon>
        <taxon>Sordariomycetes</taxon>
        <taxon>Xylariomycetidae</taxon>
        <taxon>Amphisphaeriales</taxon>
        <taxon>Apiosporaceae</taxon>
        <taxon>Neoarthrinium</taxon>
    </lineage>
</organism>
<feature type="compositionally biased region" description="Polar residues" evidence="2">
    <location>
        <begin position="232"/>
        <end position="254"/>
    </location>
</feature>
<dbReference type="Proteomes" id="UP000829685">
    <property type="component" value="Unassembled WGS sequence"/>
</dbReference>
<accession>A0A9P9WIQ3</accession>
<dbReference type="GO" id="GO:0003723">
    <property type="term" value="F:RNA binding"/>
    <property type="evidence" value="ECO:0007669"/>
    <property type="project" value="UniProtKB-UniRule"/>
</dbReference>
<comment type="caution">
    <text evidence="4">The sequence shown here is derived from an EMBL/GenBank/DDBJ whole genome shotgun (WGS) entry which is preliminary data.</text>
</comment>
<evidence type="ECO:0000313" key="4">
    <source>
        <dbReference type="EMBL" id="KAI1865196.1"/>
    </source>
</evidence>
<evidence type="ECO:0000313" key="5">
    <source>
        <dbReference type="Proteomes" id="UP000829685"/>
    </source>
</evidence>
<feature type="region of interest" description="Disordered" evidence="2">
    <location>
        <begin position="891"/>
        <end position="910"/>
    </location>
</feature>
<name>A0A9P9WIQ3_9PEZI</name>
<dbReference type="InterPro" id="IPR000504">
    <property type="entry name" value="RRM_dom"/>
</dbReference>
<feature type="region of interest" description="Disordered" evidence="2">
    <location>
        <begin position="232"/>
        <end position="258"/>
    </location>
</feature>
<evidence type="ECO:0000256" key="2">
    <source>
        <dbReference type="SAM" id="MobiDB-lite"/>
    </source>
</evidence>
<reference evidence="4" key="1">
    <citation type="submission" date="2021-03" db="EMBL/GenBank/DDBJ databases">
        <title>Revisited historic fungal species revealed as producer of novel bioactive compounds through whole genome sequencing and comparative genomics.</title>
        <authorList>
            <person name="Vignolle G.A."/>
            <person name="Hochenegger N."/>
            <person name="Mach R.L."/>
            <person name="Mach-Aigner A.R."/>
            <person name="Javad Rahimi M."/>
            <person name="Salim K.A."/>
            <person name="Chan C.M."/>
            <person name="Lim L.B.L."/>
            <person name="Cai F."/>
            <person name="Druzhinina I.S."/>
            <person name="U'Ren J.M."/>
            <person name="Derntl C."/>
        </authorList>
    </citation>
    <scope>NUCLEOTIDE SEQUENCE</scope>
    <source>
        <strain evidence="4">TUCIM 5799</strain>
    </source>
</reference>
<evidence type="ECO:0000259" key="3">
    <source>
        <dbReference type="PROSITE" id="PS50102"/>
    </source>
</evidence>
<dbReference type="InterPro" id="IPR012677">
    <property type="entry name" value="Nucleotide-bd_a/b_plait_sf"/>
</dbReference>
<sequence>MAFSGFSKRTSQPNWRTRGRANGPSLKGRVPPPALSPVSDNPEGGAPLYSPVSKNVDAPALSDTKAAGRNDDKLPDPGTAQSAGDVLLTANTVAEDAGHKARIRGDAYDGLEQKQNTTASITGDFKTIAAAQHRAALPRASTTGQLDPSTTPFSPQSVEQSTPKHFTASNMMPKPDNDIASGQVNIMDLVNARYPKTTPTPTQNEVSSSMKGVGIPRSQTMYSALGASGVNGSNQTGNVSRQARTASTVAPGSRSTDDVEEAHHKAKIALEQTQINSRAAQHANEQNSAGNRYTVTGVLNHHRNDVATQEITPDMSPEEVLKAYYAMISSLDSTGAGRQVGQMDYATGPTNHKVGPGNYAAQPTNYMTGSAAYTTTTGAPTPNPGRPVYSKSRTAYSTSHCTGVNPSQLQGQTPIVFPTPHNVPMQTGLAYGNPGHHQGTAQGRNSNASGPGGNAVVRLNPEYLRTEEAPALSLTSIAQPPAMFQPPTGLIRARRSDALNQLVGDGLPDASHMMHPNVFPFVEMATSDGPLPQNGVLHIKNIPFSVPRAHIFALFGSNAKLIRDVEEPVHIIMCKVTSKTHDAFVEFRSYDDAANAYERFKRHSDAGRVTRLGDRPVEVEVSSQTELMKQLFPIATGVVWHGTHPMIQSDSPYSFENFKAFVTEEEMAMLVKHVEFPMRSPFSRDCPERAFESMISTLKKLPWYMTQYITIKQRHYIYEACVKLINLLLEALALGDKSSRAGRERLTVQLLRRFTNAVMLCPGFTVCQKDGIADLVGMLPDDMNKFNMPRFSQSWVHQLTLGPKPGVRIDFLEYYIAIIREETNRTVAELPIHQKARLAALAGETDGYWGYFWYELNYPEGHDFDDLTLAQAAEIEWTTMDRILRRALRKGANDSSDDGTDEDGYEDQPRQLAGCIPAGLLAN</sequence>
<gene>
    <name evidence="4" type="ORF">JX265_008243</name>
</gene>
<feature type="domain" description="RRM" evidence="3">
    <location>
        <begin position="535"/>
        <end position="624"/>
    </location>
</feature>
<evidence type="ECO:0000256" key="1">
    <source>
        <dbReference type="PROSITE-ProRule" id="PRU00176"/>
    </source>
</evidence>
<feature type="compositionally biased region" description="Acidic residues" evidence="2">
    <location>
        <begin position="895"/>
        <end position="906"/>
    </location>
</feature>
<dbReference type="EMBL" id="JAFIMR010000022">
    <property type="protein sequence ID" value="KAI1865196.1"/>
    <property type="molecule type" value="Genomic_DNA"/>
</dbReference>
<feature type="region of interest" description="Disordered" evidence="2">
    <location>
        <begin position="1"/>
        <end position="84"/>
    </location>
</feature>
<dbReference type="SUPFAM" id="SSF54928">
    <property type="entry name" value="RNA-binding domain, RBD"/>
    <property type="match status" value="1"/>
</dbReference>
<feature type="compositionally biased region" description="Basic and acidic residues" evidence="2">
    <location>
        <begin position="66"/>
        <end position="75"/>
    </location>
</feature>
<dbReference type="PROSITE" id="PS50102">
    <property type="entry name" value="RRM"/>
    <property type="match status" value="1"/>
</dbReference>
<keyword evidence="1" id="KW-0694">RNA-binding</keyword>
<feature type="region of interest" description="Disordered" evidence="2">
    <location>
        <begin position="134"/>
        <end position="180"/>
    </location>
</feature>
<dbReference type="Gene3D" id="3.30.70.330">
    <property type="match status" value="1"/>
</dbReference>
<dbReference type="InterPro" id="IPR035979">
    <property type="entry name" value="RBD_domain_sf"/>
</dbReference>
<dbReference type="CDD" id="cd12254">
    <property type="entry name" value="RRM_hnRNPH_ESRPs_RBM12_like"/>
    <property type="match status" value="1"/>
</dbReference>